<dbReference type="AlphaFoldDB" id="A0A7W7SV64"/>
<reference evidence="3 4" key="1">
    <citation type="submission" date="2020-08" db="EMBL/GenBank/DDBJ databases">
        <title>Sequencing the genomes of 1000 actinobacteria strains.</title>
        <authorList>
            <person name="Klenk H.-P."/>
        </authorList>
    </citation>
    <scope>NUCLEOTIDE SEQUENCE [LARGE SCALE GENOMIC DNA]</scope>
    <source>
        <strain evidence="3 4">DSM 45886</strain>
    </source>
</reference>
<evidence type="ECO:0000256" key="1">
    <source>
        <dbReference type="SAM" id="MobiDB-lite"/>
    </source>
</evidence>
<dbReference type="CDD" id="cd00090">
    <property type="entry name" value="HTH_ARSR"/>
    <property type="match status" value="1"/>
</dbReference>
<dbReference type="InterPro" id="IPR013196">
    <property type="entry name" value="HTH_11"/>
</dbReference>
<dbReference type="Gene3D" id="1.10.10.10">
    <property type="entry name" value="Winged helix-like DNA-binding domain superfamily/Winged helix DNA-binding domain"/>
    <property type="match status" value="1"/>
</dbReference>
<dbReference type="SUPFAM" id="SSF46785">
    <property type="entry name" value="Winged helix' DNA-binding domain"/>
    <property type="match status" value="1"/>
</dbReference>
<protein>
    <submittedName>
        <fullName evidence="3">Putative ArsR family transcriptional regulator</fullName>
    </submittedName>
</protein>
<feature type="compositionally biased region" description="Polar residues" evidence="1">
    <location>
        <begin position="247"/>
        <end position="262"/>
    </location>
</feature>
<dbReference type="InterPro" id="IPR036388">
    <property type="entry name" value="WH-like_DNA-bd_sf"/>
</dbReference>
<dbReference type="InterPro" id="IPR011991">
    <property type="entry name" value="ArsR-like_HTH"/>
</dbReference>
<feature type="domain" description="Helix-turn-helix type 11" evidence="2">
    <location>
        <begin position="40"/>
        <end position="87"/>
    </location>
</feature>
<evidence type="ECO:0000313" key="3">
    <source>
        <dbReference type="EMBL" id="MBB4961478.1"/>
    </source>
</evidence>
<name>A0A7W7SV64_9ACTN</name>
<accession>A0A7W7SV64</accession>
<organism evidence="3 4">
    <name type="scientific">Micromonospora polyrhachis</name>
    <dbReference type="NCBI Taxonomy" id="1282883"/>
    <lineage>
        <taxon>Bacteria</taxon>
        <taxon>Bacillati</taxon>
        <taxon>Actinomycetota</taxon>
        <taxon>Actinomycetes</taxon>
        <taxon>Micromonosporales</taxon>
        <taxon>Micromonosporaceae</taxon>
        <taxon>Micromonospora</taxon>
    </lineage>
</organism>
<gene>
    <name evidence="3" type="ORF">FHR38_005211</name>
</gene>
<dbReference type="EMBL" id="JACHJW010000001">
    <property type="protein sequence ID" value="MBB4961478.1"/>
    <property type="molecule type" value="Genomic_DNA"/>
</dbReference>
<dbReference type="InterPro" id="IPR036390">
    <property type="entry name" value="WH_DNA-bd_sf"/>
</dbReference>
<dbReference type="PANTHER" id="PTHR30363">
    <property type="entry name" value="HTH-TYPE TRANSCRIPTIONAL REGULATOR SRLR-RELATED"/>
    <property type="match status" value="1"/>
</dbReference>
<proteinExistence type="predicted"/>
<sequence length="262" mass="27298">MKNAAELSERESVAGTAADTAVPAAGVDLRPRDFADLRTRDRVTQLLLEHGAATAAQLGAELGLSPAAIRRHLDAMQADGDVISREQSVRGRRGRGRPAKVFLLTDAARIRCGTHTYDGLASSALRWIAQQGGPQAVLAFAAEQVAALEARCEAVLAGAADDPISRAEALAAALTAEGYAANASTIASGGQLCQHHCPVAQVAAEFPQLCEAETEVISRLIGTHVQRLATIAHGDGVCTTHIPAQSGRAQTGNTVTTVRTDR</sequence>
<keyword evidence="4" id="KW-1185">Reference proteome</keyword>
<evidence type="ECO:0000313" key="4">
    <source>
        <dbReference type="Proteomes" id="UP000578819"/>
    </source>
</evidence>
<dbReference type="Proteomes" id="UP000578819">
    <property type="component" value="Unassembled WGS sequence"/>
</dbReference>
<dbReference type="InterPro" id="IPR050313">
    <property type="entry name" value="Carb_Metab_HTH_regulators"/>
</dbReference>
<dbReference type="PANTHER" id="PTHR30363:SF28">
    <property type="entry name" value="TRANSCRIPTIONAL REGULATORY PROTEIN-RELATED"/>
    <property type="match status" value="1"/>
</dbReference>
<evidence type="ECO:0000259" key="2">
    <source>
        <dbReference type="Pfam" id="PF08279"/>
    </source>
</evidence>
<feature type="region of interest" description="Disordered" evidence="1">
    <location>
        <begin position="243"/>
        <end position="262"/>
    </location>
</feature>
<comment type="caution">
    <text evidence="3">The sequence shown here is derived from an EMBL/GenBank/DDBJ whole genome shotgun (WGS) entry which is preliminary data.</text>
</comment>
<dbReference type="Pfam" id="PF08279">
    <property type="entry name" value="HTH_11"/>
    <property type="match status" value="1"/>
</dbReference>